<dbReference type="InterPro" id="IPR036515">
    <property type="entry name" value="Transposase_17_sf"/>
</dbReference>
<accession>A0ABV3ZI73</accession>
<evidence type="ECO:0000313" key="2">
    <source>
        <dbReference type="EMBL" id="MEX6688114.1"/>
    </source>
</evidence>
<dbReference type="PANTHER" id="PTHR33360">
    <property type="entry name" value="TRANSPOSASE FOR INSERTION SEQUENCE ELEMENT IS200"/>
    <property type="match status" value="1"/>
</dbReference>
<proteinExistence type="predicted"/>
<dbReference type="SMART" id="SM01321">
    <property type="entry name" value="Y1_Tnp"/>
    <property type="match status" value="1"/>
</dbReference>
<dbReference type="EMBL" id="JAULBC010000003">
    <property type="protein sequence ID" value="MEX6688114.1"/>
    <property type="molecule type" value="Genomic_DNA"/>
</dbReference>
<dbReference type="NCBIfam" id="NF033573">
    <property type="entry name" value="transpos_IS200"/>
    <property type="match status" value="1"/>
</dbReference>
<dbReference type="RefSeq" id="WP_369329521.1">
    <property type="nucleotide sequence ID" value="NZ_JAULBC010000003.1"/>
</dbReference>
<keyword evidence="3" id="KW-1185">Reference proteome</keyword>
<protein>
    <submittedName>
        <fullName evidence="2">IS200/IS605 family transposase</fullName>
    </submittedName>
</protein>
<evidence type="ECO:0000259" key="1">
    <source>
        <dbReference type="SMART" id="SM01321"/>
    </source>
</evidence>
<dbReference type="Proteomes" id="UP001560573">
    <property type="component" value="Unassembled WGS sequence"/>
</dbReference>
<dbReference type="Pfam" id="PF01797">
    <property type="entry name" value="Y1_Tnp"/>
    <property type="match status" value="1"/>
</dbReference>
<dbReference type="SUPFAM" id="SSF143422">
    <property type="entry name" value="Transposase IS200-like"/>
    <property type="match status" value="1"/>
</dbReference>
<name>A0ABV3ZI73_9BACT</name>
<comment type="caution">
    <text evidence="2">The sequence shown here is derived from an EMBL/GenBank/DDBJ whole genome shotgun (WGS) entry which is preliminary data.</text>
</comment>
<dbReference type="InterPro" id="IPR002686">
    <property type="entry name" value="Transposase_17"/>
</dbReference>
<dbReference type="PANTHER" id="PTHR33360:SF2">
    <property type="entry name" value="TRANSPOSASE FOR INSERTION SEQUENCE ELEMENT IS200"/>
    <property type="match status" value="1"/>
</dbReference>
<organism evidence="2 3">
    <name type="scientific">Danxiaibacter flavus</name>
    <dbReference type="NCBI Taxonomy" id="3049108"/>
    <lineage>
        <taxon>Bacteria</taxon>
        <taxon>Pseudomonadati</taxon>
        <taxon>Bacteroidota</taxon>
        <taxon>Chitinophagia</taxon>
        <taxon>Chitinophagales</taxon>
        <taxon>Chitinophagaceae</taxon>
        <taxon>Danxiaibacter</taxon>
    </lineage>
</organism>
<dbReference type="Gene3D" id="3.30.70.1290">
    <property type="entry name" value="Transposase IS200-like"/>
    <property type="match status" value="1"/>
</dbReference>
<reference evidence="2 3" key="1">
    <citation type="submission" date="2023-07" db="EMBL/GenBank/DDBJ databases">
        <authorList>
            <person name="Lian W.-H."/>
        </authorList>
    </citation>
    <scope>NUCLEOTIDE SEQUENCE [LARGE SCALE GENOMIC DNA]</scope>
    <source>
        <strain evidence="2 3">SYSU DXS3180</strain>
    </source>
</reference>
<evidence type="ECO:0000313" key="3">
    <source>
        <dbReference type="Proteomes" id="UP001560573"/>
    </source>
</evidence>
<sequence>MAGTFSQIYIQIIFAVKGRQNLIHKDWDDELYQYISGIITQKGQKSIIVNGMPDHIHVFIGLRPSMLISDMARDVKNNSANFINKRQFVAGHFSWQEGYGVFSYSHSQLSSVYAYIRDQKIHHQKTSFKDEYLRLLNKFEVDHDAKYLFEWYD</sequence>
<feature type="domain" description="Transposase IS200-like" evidence="1">
    <location>
        <begin position="5"/>
        <end position="119"/>
    </location>
</feature>
<gene>
    <name evidence="2" type="primary">tnpA</name>
    <name evidence="2" type="ORF">QTN47_11445</name>
</gene>